<evidence type="ECO:0000313" key="6">
    <source>
        <dbReference type="EMBL" id="TRM65748.1"/>
    </source>
</evidence>
<feature type="region of interest" description="Disordered" evidence="4">
    <location>
        <begin position="582"/>
        <end position="609"/>
    </location>
</feature>
<dbReference type="OrthoDB" id="1938591at2759"/>
<dbReference type="InterPro" id="IPR051232">
    <property type="entry name" value="ARID/SWI1_ChromRemod"/>
</dbReference>
<dbReference type="Proteomes" id="UP000320762">
    <property type="component" value="Unassembled WGS sequence"/>
</dbReference>
<feature type="compositionally biased region" description="Polar residues" evidence="4">
    <location>
        <begin position="598"/>
        <end position="609"/>
    </location>
</feature>
<name>A0A550CLW2_9AGAR</name>
<feature type="domain" description="ARID" evidence="5">
    <location>
        <begin position="109"/>
        <end position="233"/>
    </location>
</feature>
<evidence type="ECO:0000256" key="3">
    <source>
        <dbReference type="ARBA" id="ARBA00023242"/>
    </source>
</evidence>
<dbReference type="SUPFAM" id="SSF46774">
    <property type="entry name" value="ARID-like"/>
    <property type="match status" value="1"/>
</dbReference>
<keyword evidence="7" id="KW-1185">Reference proteome</keyword>
<feature type="compositionally biased region" description="Low complexity" evidence="4">
    <location>
        <begin position="53"/>
        <end position="64"/>
    </location>
</feature>
<keyword evidence="1" id="KW-0805">Transcription regulation</keyword>
<dbReference type="GO" id="GO:0005634">
    <property type="term" value="C:nucleus"/>
    <property type="evidence" value="ECO:0007669"/>
    <property type="project" value="TreeGrafter"/>
</dbReference>
<accession>A0A550CLW2</accession>
<feature type="region of interest" description="Disordered" evidence="4">
    <location>
        <begin position="235"/>
        <end position="308"/>
    </location>
</feature>
<evidence type="ECO:0000256" key="4">
    <source>
        <dbReference type="SAM" id="MobiDB-lite"/>
    </source>
</evidence>
<dbReference type="SMART" id="SM01014">
    <property type="entry name" value="ARID"/>
    <property type="match status" value="1"/>
</dbReference>
<dbReference type="AlphaFoldDB" id="A0A550CLW2"/>
<dbReference type="PROSITE" id="PS51011">
    <property type="entry name" value="ARID"/>
    <property type="match status" value="1"/>
</dbReference>
<gene>
    <name evidence="6" type="ORF">BD626DRAFT_555847</name>
</gene>
<dbReference type="Gene3D" id="1.10.150.60">
    <property type="entry name" value="ARID DNA-binding domain"/>
    <property type="match status" value="1"/>
</dbReference>
<dbReference type="EMBL" id="VDMD01000004">
    <property type="protein sequence ID" value="TRM65748.1"/>
    <property type="molecule type" value="Genomic_DNA"/>
</dbReference>
<sequence length="787" mass="84834">MLPHQSPGGFSGDGAYFGTMDAAQAKQMAALSAAGQLRHASTRSFAGVGGTNSAAYGSPGPSAAHDPLSSSSTVNPLQPPSAMQAAGFTPEALAAAQGNPALARQMIAAQNLKRFLMTLAHFHHQRGTPLPPQLTGIPTPSYNPQNTIWKQVELSHTDHGAFRIGGRDINLFKLYQVVTNAGGFALITTQNLWPRVCKMLDLPLEIPGSSTTAAVILKQYFNGVLFPFEEFQRANKQAQAAQPPQPPPIDPMSAIGGVQPQDEFLGMGMGPSASRAHAGTSLPPPTPHMASTPSLEPPPVDNMMDNGALVDNGLKRKLELEEAEMKRSRQKTEPSESSSNPPSVPPPSGSAQAGPRVRGRRKIEYVPIAREIDTYGGRDLALIEKQADEARRKQIRDFSDWGTVDVDHLILSIRSRVATELSYALTTLNILSAMRLGAPNSGFQINACPDLVDELLDLLEDSAFDGAPETAEDTSGDDFTHRQLMKHVYDEEDQPFAVLKPKQGGKLTSSKGPTPPPAHIIQIWRFLASRPRLLDCILRVCSLKRGADGAPRAVSPALSIPDMINMRKDALYMLSNLAPNTRFAKNPADPPKPASAERGSSFNYWHTSSSTSRNPYRLYSTASYSRPRPSSLKPFGLTDIALEALTAVAQPDSNRQVLAKALPVPARLARDRALAVRSVLMRLVHRLMITSGSQDVRQWNSAPVRRAIETLKVLEDAADPFVVAEDTAAPVLAFGMGFGQGGEGSDEHGHGLLAAYREQGLDVLLTAPVNTDSVMFNELDSLIRVEV</sequence>
<organism evidence="6 7">
    <name type="scientific">Schizophyllum amplum</name>
    <dbReference type="NCBI Taxonomy" id="97359"/>
    <lineage>
        <taxon>Eukaryota</taxon>
        <taxon>Fungi</taxon>
        <taxon>Dikarya</taxon>
        <taxon>Basidiomycota</taxon>
        <taxon>Agaricomycotina</taxon>
        <taxon>Agaricomycetes</taxon>
        <taxon>Agaricomycetidae</taxon>
        <taxon>Agaricales</taxon>
        <taxon>Schizophyllaceae</taxon>
        <taxon>Schizophyllum</taxon>
    </lineage>
</organism>
<dbReference type="Pfam" id="PF01388">
    <property type="entry name" value="ARID"/>
    <property type="match status" value="1"/>
</dbReference>
<evidence type="ECO:0000259" key="5">
    <source>
        <dbReference type="PROSITE" id="PS51011"/>
    </source>
</evidence>
<dbReference type="InterPro" id="IPR001606">
    <property type="entry name" value="ARID_dom"/>
</dbReference>
<dbReference type="GO" id="GO:0000976">
    <property type="term" value="F:transcription cis-regulatory region binding"/>
    <property type="evidence" value="ECO:0007669"/>
    <property type="project" value="TreeGrafter"/>
</dbReference>
<evidence type="ECO:0000313" key="7">
    <source>
        <dbReference type="Proteomes" id="UP000320762"/>
    </source>
</evidence>
<feature type="region of interest" description="Disordered" evidence="4">
    <location>
        <begin position="323"/>
        <end position="359"/>
    </location>
</feature>
<feature type="region of interest" description="Disordered" evidence="4">
    <location>
        <begin position="52"/>
        <end position="84"/>
    </location>
</feature>
<protein>
    <recommendedName>
        <fullName evidence="5">ARID domain-containing protein</fullName>
    </recommendedName>
</protein>
<feature type="compositionally biased region" description="Basic and acidic residues" evidence="4">
    <location>
        <begin position="323"/>
        <end position="334"/>
    </location>
</feature>
<dbReference type="PANTHER" id="PTHR13964:SF27">
    <property type="entry name" value="HAT-TRICK, ISOFORM D"/>
    <property type="match status" value="1"/>
</dbReference>
<evidence type="ECO:0000256" key="1">
    <source>
        <dbReference type="ARBA" id="ARBA00023015"/>
    </source>
</evidence>
<dbReference type="STRING" id="97359.A0A550CLW2"/>
<dbReference type="GO" id="GO:0006357">
    <property type="term" value="P:regulation of transcription by RNA polymerase II"/>
    <property type="evidence" value="ECO:0007669"/>
    <property type="project" value="TreeGrafter"/>
</dbReference>
<keyword evidence="3" id="KW-0539">Nucleus</keyword>
<dbReference type="InterPro" id="IPR036431">
    <property type="entry name" value="ARID_dom_sf"/>
</dbReference>
<comment type="caution">
    <text evidence="6">The sequence shown here is derived from an EMBL/GenBank/DDBJ whole genome shotgun (WGS) entry which is preliminary data.</text>
</comment>
<dbReference type="PANTHER" id="PTHR13964">
    <property type="entry name" value="RBP-RELATED"/>
    <property type="match status" value="1"/>
</dbReference>
<evidence type="ECO:0000256" key="2">
    <source>
        <dbReference type="ARBA" id="ARBA00023163"/>
    </source>
</evidence>
<keyword evidence="2" id="KW-0804">Transcription</keyword>
<proteinExistence type="predicted"/>
<reference evidence="6 7" key="1">
    <citation type="journal article" date="2019" name="New Phytol.">
        <title>Comparative genomics reveals unique wood-decay strategies and fruiting body development in the Schizophyllaceae.</title>
        <authorList>
            <person name="Almasi E."/>
            <person name="Sahu N."/>
            <person name="Krizsan K."/>
            <person name="Balint B."/>
            <person name="Kovacs G.M."/>
            <person name="Kiss B."/>
            <person name="Cseklye J."/>
            <person name="Drula E."/>
            <person name="Henrissat B."/>
            <person name="Nagy I."/>
            <person name="Chovatia M."/>
            <person name="Adam C."/>
            <person name="LaButti K."/>
            <person name="Lipzen A."/>
            <person name="Riley R."/>
            <person name="Grigoriev I.V."/>
            <person name="Nagy L.G."/>
        </authorList>
    </citation>
    <scope>NUCLEOTIDE SEQUENCE [LARGE SCALE GENOMIC DNA]</scope>
    <source>
        <strain evidence="6 7">NL-1724</strain>
    </source>
</reference>
<dbReference type="CDD" id="cd16100">
    <property type="entry name" value="ARID"/>
    <property type="match status" value="1"/>
</dbReference>
<dbReference type="SMART" id="SM00501">
    <property type="entry name" value="BRIGHT"/>
    <property type="match status" value="1"/>
</dbReference>